<organism evidence="8 9">
    <name type="scientific">Micromonospora purpureochromogenes</name>
    <dbReference type="NCBI Taxonomy" id="47872"/>
    <lineage>
        <taxon>Bacteria</taxon>
        <taxon>Bacillati</taxon>
        <taxon>Actinomycetota</taxon>
        <taxon>Actinomycetes</taxon>
        <taxon>Micromonosporales</taxon>
        <taxon>Micromonosporaceae</taxon>
        <taxon>Micromonospora</taxon>
    </lineage>
</organism>
<name>A0A1C4ULU3_9ACTN</name>
<feature type="domain" description="Integral membrane bound transporter" evidence="7">
    <location>
        <begin position="47"/>
        <end position="169"/>
    </location>
</feature>
<protein>
    <submittedName>
        <fullName evidence="8">Uncharacterized membrane protein YgaE, UPF0421/DUF939 family</fullName>
    </submittedName>
</protein>
<keyword evidence="4 6" id="KW-0472">Membrane</keyword>
<sequence>MGSRRWDVRGPVRGTPRETVRRSGRETYDRLRTYLIVAAQAGLAAGLAWFVADSVLDNEQPLFAPAVAIGVIAGAIGKRVRRSGELIAGVVVGALVGHWLIRLTGTGPARTGLVVALAISVAVLFRGGGAAMAQAGSTAVLLGLVTGGPDLAVPRTTSALVGGVAALAVALLILPLNPLRVVRRAAGPTADLFAGQLTAAARALAGRDLTRADEALRAFTAGKARRQQTAEMIGAAQEVAILSPWRRRRLGMIRRYQYAVEHFDNVYTSGREMMRWIVTTIRQGESVPASLPAAIEHLGAALRLLHRDFLAGREPEPTRARALQAIEEADEACAEGLEFSGNAVVAQLRAAVSELLQASGLPEAEADEQAGLTRHG</sequence>
<proteinExistence type="predicted"/>
<evidence type="ECO:0000256" key="5">
    <source>
        <dbReference type="SAM" id="MobiDB-lite"/>
    </source>
</evidence>
<evidence type="ECO:0000256" key="3">
    <source>
        <dbReference type="ARBA" id="ARBA00022989"/>
    </source>
</evidence>
<keyword evidence="3 6" id="KW-1133">Transmembrane helix</keyword>
<dbReference type="Proteomes" id="UP000198228">
    <property type="component" value="Chromosome I"/>
</dbReference>
<evidence type="ECO:0000256" key="2">
    <source>
        <dbReference type="ARBA" id="ARBA00022692"/>
    </source>
</evidence>
<feature type="region of interest" description="Disordered" evidence="5">
    <location>
        <begin position="1"/>
        <end position="23"/>
    </location>
</feature>
<evidence type="ECO:0000313" key="9">
    <source>
        <dbReference type="Proteomes" id="UP000198228"/>
    </source>
</evidence>
<evidence type="ECO:0000313" key="8">
    <source>
        <dbReference type="EMBL" id="SCE72637.1"/>
    </source>
</evidence>
<feature type="transmembrane region" description="Helical" evidence="6">
    <location>
        <begin position="31"/>
        <end position="50"/>
    </location>
</feature>
<feature type="transmembrane region" description="Helical" evidence="6">
    <location>
        <begin position="62"/>
        <end position="77"/>
    </location>
</feature>
<dbReference type="GO" id="GO:0016020">
    <property type="term" value="C:membrane"/>
    <property type="evidence" value="ECO:0007669"/>
    <property type="project" value="UniProtKB-SubCell"/>
</dbReference>
<accession>A0A1C4ULU3</accession>
<feature type="transmembrane region" description="Helical" evidence="6">
    <location>
        <begin position="84"/>
        <end position="101"/>
    </location>
</feature>
<dbReference type="Pfam" id="PF13515">
    <property type="entry name" value="FUSC_2"/>
    <property type="match status" value="1"/>
</dbReference>
<evidence type="ECO:0000259" key="7">
    <source>
        <dbReference type="Pfam" id="PF13515"/>
    </source>
</evidence>
<feature type="transmembrane region" description="Helical" evidence="6">
    <location>
        <begin position="107"/>
        <end position="125"/>
    </location>
</feature>
<dbReference type="AlphaFoldDB" id="A0A1C4ULU3"/>
<keyword evidence="2 6" id="KW-0812">Transmembrane</keyword>
<feature type="transmembrane region" description="Helical" evidence="6">
    <location>
        <begin position="158"/>
        <end position="176"/>
    </location>
</feature>
<reference evidence="8 9" key="1">
    <citation type="submission" date="2016-06" db="EMBL/GenBank/DDBJ databases">
        <authorList>
            <person name="Kjaerup R.B."/>
            <person name="Dalgaard T.S."/>
            <person name="Juul-Madsen H.R."/>
        </authorList>
    </citation>
    <scope>NUCLEOTIDE SEQUENCE [LARGE SCALE GENOMIC DNA]</scope>
    <source>
        <strain evidence="8 9">DSM 43821</strain>
    </source>
</reference>
<evidence type="ECO:0000256" key="6">
    <source>
        <dbReference type="SAM" id="Phobius"/>
    </source>
</evidence>
<comment type="subcellular location">
    <subcellularLocation>
        <location evidence="1">Membrane</location>
        <topology evidence="1">Multi-pass membrane protein</topology>
    </subcellularLocation>
</comment>
<dbReference type="EMBL" id="LT607410">
    <property type="protein sequence ID" value="SCE72637.1"/>
    <property type="molecule type" value="Genomic_DNA"/>
</dbReference>
<dbReference type="InterPro" id="IPR049453">
    <property type="entry name" value="Memb_transporter_dom"/>
</dbReference>
<evidence type="ECO:0000256" key="4">
    <source>
        <dbReference type="ARBA" id="ARBA00023136"/>
    </source>
</evidence>
<gene>
    <name evidence="8" type="ORF">GA0074696_0474</name>
</gene>
<evidence type="ECO:0000256" key="1">
    <source>
        <dbReference type="ARBA" id="ARBA00004141"/>
    </source>
</evidence>